<dbReference type="GO" id="GO:0005737">
    <property type="term" value="C:cytoplasm"/>
    <property type="evidence" value="ECO:0007669"/>
    <property type="project" value="TreeGrafter"/>
</dbReference>
<reference evidence="4 5" key="1">
    <citation type="submission" date="2017-05" db="EMBL/GenBank/DDBJ databases">
        <title>Genome Sequence of Loktanella vestfoldensis Strain SMR4r Isolated from a Culture of the Diatom Skeletonema marinoi.</title>
        <authorList>
            <person name="Topel M."/>
            <person name="Pinder M.I.M."/>
            <person name="Johansson O.N."/>
            <person name="Kourtchenko O."/>
            <person name="Godhe A."/>
            <person name="Clarke A.K."/>
        </authorList>
    </citation>
    <scope>NUCLEOTIDE SEQUENCE [LARGE SCALE GENOMIC DNA]</scope>
    <source>
        <strain evidence="4 5">SMR4r</strain>
    </source>
</reference>
<evidence type="ECO:0000256" key="2">
    <source>
        <dbReference type="ARBA" id="ARBA00013346"/>
    </source>
</evidence>
<protein>
    <recommendedName>
        <fullName evidence="2">Protein-L-isoaspartate O-methyltransferase</fullName>
    </recommendedName>
    <alternativeName>
        <fullName evidence="3">Protein L-isoaspartyl methyltransferase</fullName>
    </alternativeName>
</protein>
<dbReference type="GO" id="GO:0032259">
    <property type="term" value="P:methylation"/>
    <property type="evidence" value="ECO:0007669"/>
    <property type="project" value="UniProtKB-KW"/>
</dbReference>
<evidence type="ECO:0000313" key="4">
    <source>
        <dbReference type="EMBL" id="ARU01949.1"/>
    </source>
</evidence>
<keyword evidence="4" id="KW-0489">Methyltransferase</keyword>
<proteinExistence type="inferred from homology"/>
<dbReference type="InterPro" id="IPR000682">
    <property type="entry name" value="PCMT"/>
</dbReference>
<dbReference type="PANTHER" id="PTHR11579:SF18">
    <property type="entry name" value="PROTEIN-L-ISOASPARTATE O-METHYLTRANSFERASE"/>
    <property type="match status" value="1"/>
</dbReference>
<comment type="similarity">
    <text evidence="1">Belongs to the methyltransferase superfamily. L-isoaspartyl/D-aspartyl protein methyltransferase family.</text>
</comment>
<keyword evidence="5" id="KW-1185">Reference proteome</keyword>
<dbReference type="GO" id="GO:0004719">
    <property type="term" value="F:protein-L-isoaspartate (D-aspartate) O-methyltransferase activity"/>
    <property type="evidence" value="ECO:0007669"/>
    <property type="project" value="InterPro"/>
</dbReference>
<dbReference type="Proteomes" id="UP000195273">
    <property type="component" value="Chromosome"/>
</dbReference>
<dbReference type="Pfam" id="PF01135">
    <property type="entry name" value="PCMT"/>
    <property type="match status" value="1"/>
</dbReference>
<dbReference type="CDD" id="cd02440">
    <property type="entry name" value="AdoMet_MTases"/>
    <property type="match status" value="1"/>
</dbReference>
<dbReference type="EMBL" id="CP021431">
    <property type="protein sequence ID" value="ARU01949.1"/>
    <property type="molecule type" value="Genomic_DNA"/>
</dbReference>
<dbReference type="SUPFAM" id="SSF53335">
    <property type="entry name" value="S-adenosyl-L-methionine-dependent methyltransferases"/>
    <property type="match status" value="1"/>
</dbReference>
<accession>A0A1Y0EET7</accession>
<dbReference type="PANTHER" id="PTHR11579">
    <property type="entry name" value="PROTEIN-L-ISOASPARTATE O-METHYLTRANSFERASE"/>
    <property type="match status" value="1"/>
</dbReference>
<evidence type="ECO:0000313" key="5">
    <source>
        <dbReference type="Proteomes" id="UP000195273"/>
    </source>
</evidence>
<keyword evidence="4" id="KW-0808">Transferase</keyword>
<sequence>MTDYTTRRTMMVDTQVRPSDVTRFPIIDAMLSIPREDFVPDTLREAAYVGENLDIGNGRIMLEPRTLAKMLELADVQPGHVALDIGCGLGYSTAILASLCDFVVAIEDDAARAEEAQSLLSGHGIDNAAVMTGRLAAGSAKSGPFDLIMVQGAVEHLPEDLLAQLREGGRIVCLFAEAALGVVRVGHKMDGTVNWRFGFNAGAPVLDGFRRAAAFAL</sequence>
<evidence type="ECO:0000256" key="3">
    <source>
        <dbReference type="ARBA" id="ARBA00030757"/>
    </source>
</evidence>
<organism evidence="4 5">
    <name type="scientific">Yoonia vestfoldensis</name>
    <dbReference type="NCBI Taxonomy" id="245188"/>
    <lineage>
        <taxon>Bacteria</taxon>
        <taxon>Pseudomonadati</taxon>
        <taxon>Pseudomonadota</taxon>
        <taxon>Alphaproteobacteria</taxon>
        <taxon>Rhodobacterales</taxon>
        <taxon>Paracoccaceae</taxon>
        <taxon>Yoonia</taxon>
    </lineage>
</organism>
<name>A0A1Y0EET7_9RHOB</name>
<dbReference type="KEGG" id="lvs:LOKVESSMR4R_02654"/>
<dbReference type="AlphaFoldDB" id="A0A1Y0EET7"/>
<dbReference type="STRING" id="1122181.GCA_000382265_01202"/>
<dbReference type="InterPro" id="IPR029063">
    <property type="entry name" value="SAM-dependent_MTases_sf"/>
</dbReference>
<dbReference type="Gene3D" id="3.40.50.150">
    <property type="entry name" value="Vaccinia Virus protein VP39"/>
    <property type="match status" value="1"/>
</dbReference>
<evidence type="ECO:0000256" key="1">
    <source>
        <dbReference type="ARBA" id="ARBA00005369"/>
    </source>
</evidence>
<gene>
    <name evidence="4" type="primary">pcm</name>
    <name evidence="4" type="ORF">LOKVESSMR4R_02654</name>
</gene>